<dbReference type="InterPro" id="IPR029061">
    <property type="entry name" value="THDP-binding"/>
</dbReference>
<organism evidence="7 8">
    <name type="scientific">Bifidobacterium aquikefiri</name>
    <dbReference type="NCBI Taxonomy" id="1653207"/>
    <lineage>
        <taxon>Bacteria</taxon>
        <taxon>Bacillati</taxon>
        <taxon>Actinomycetota</taxon>
        <taxon>Actinomycetes</taxon>
        <taxon>Bifidobacteriales</taxon>
        <taxon>Bifidobacteriaceae</taxon>
        <taxon>Bifidobacterium</taxon>
    </lineage>
</organism>
<comment type="caution">
    <text evidence="7">The sequence shown here is derived from an EMBL/GenBank/DDBJ whole genome shotgun (WGS) entry which is preliminary data.</text>
</comment>
<sequence length="579" mass="62852">MFMSTKAADQLVSVLMNWKVKHVFGLPGDSIDTTVDALRRNQEKIKFVQVRHEEVAALSAAANAKLTGGVGVCLAIGGPGAIHLLNGLYDAKMDHVPVLALLGQVTTKDINEGYFQEVNTPKLFDDVAVFNKTISASDNLGKVVDSAIRAAMTKKGVAVLTIPDDLPDHKVTNEYKDSAAAFKLSTPQVDDEQLAEAISMVQQAQKPLALIGKGGEHAGAELQKFVETNNIPFILTMPAKGTIADDHANSLGNVGKLGTKPAYEAMKSTDLLLMIGTNYPYTPYLPDAGQAKCIQIDTCPENLGSRYAVDLAIDGDAGAVVSQLNAKGALRSDDRFLKACQKDMDIWNKWMSEKRSLNTTPASPEAVFASIDETAPKDAVYSIDVGTSTSWGARFLHVQPTQKYSISAWLGTMGCGLPSAIAGAESYPERKNISVSGDGAFAMVMQDFVTAVKYKLPIIQVVINNQKLAFIEYEQQSAGQLNYEIDLEDMDYAKFAEAAGGVGYTARSNAEFKDALEKAYKETDKPVLINVYVKDNAPLPGKIVGEEAMGYTKYGTHYLENYWKIPSMPPLKDIMRQFF</sequence>
<accession>A0A261G6H0</accession>
<dbReference type="GO" id="GO:0030976">
    <property type="term" value="F:thiamine pyrophosphate binding"/>
    <property type="evidence" value="ECO:0007669"/>
    <property type="project" value="InterPro"/>
</dbReference>
<dbReference type="InterPro" id="IPR047212">
    <property type="entry name" value="TPP_POXB-like"/>
</dbReference>
<evidence type="ECO:0000259" key="5">
    <source>
        <dbReference type="Pfam" id="PF02775"/>
    </source>
</evidence>
<dbReference type="CDD" id="cd07039">
    <property type="entry name" value="TPP_PYR_POX"/>
    <property type="match status" value="1"/>
</dbReference>
<feature type="domain" description="Thiamine pyrophosphate enzyme N-terminal TPP-binding" evidence="6">
    <location>
        <begin position="6"/>
        <end position="119"/>
    </location>
</feature>
<dbReference type="Proteomes" id="UP000216451">
    <property type="component" value="Unassembled WGS sequence"/>
</dbReference>
<keyword evidence="2 3" id="KW-0786">Thiamine pyrophosphate</keyword>
<dbReference type="GO" id="GO:0003824">
    <property type="term" value="F:catalytic activity"/>
    <property type="evidence" value="ECO:0007669"/>
    <property type="project" value="InterPro"/>
</dbReference>
<feature type="domain" description="Thiamine pyrophosphate enzyme TPP-binding" evidence="5">
    <location>
        <begin position="384"/>
        <end position="531"/>
    </location>
</feature>
<dbReference type="InterPro" id="IPR029035">
    <property type="entry name" value="DHS-like_NAD/FAD-binding_dom"/>
</dbReference>
<dbReference type="InterPro" id="IPR011766">
    <property type="entry name" value="TPP_enzyme_TPP-bd"/>
</dbReference>
<dbReference type="CDD" id="cd02014">
    <property type="entry name" value="TPP_POX"/>
    <property type="match status" value="1"/>
</dbReference>
<dbReference type="Gene3D" id="3.40.50.1220">
    <property type="entry name" value="TPP-binding domain"/>
    <property type="match status" value="1"/>
</dbReference>
<evidence type="ECO:0000313" key="7">
    <source>
        <dbReference type="EMBL" id="OZG67020.1"/>
    </source>
</evidence>
<dbReference type="Pfam" id="PF02775">
    <property type="entry name" value="TPP_enzyme_C"/>
    <property type="match status" value="1"/>
</dbReference>
<dbReference type="PROSITE" id="PS00187">
    <property type="entry name" value="TPP_ENZYMES"/>
    <property type="match status" value="1"/>
</dbReference>
<evidence type="ECO:0000259" key="4">
    <source>
        <dbReference type="Pfam" id="PF00205"/>
    </source>
</evidence>
<reference evidence="7 8" key="1">
    <citation type="journal article" date="2017" name="BMC Genomics">
        <title>Comparative genomic and phylogenomic analyses of the Bifidobacteriaceae family.</title>
        <authorList>
            <person name="Lugli G.A."/>
            <person name="Milani C."/>
            <person name="Turroni F."/>
            <person name="Duranti S."/>
            <person name="Mancabelli L."/>
            <person name="Mangifesta M."/>
            <person name="Ferrario C."/>
            <person name="Modesto M."/>
            <person name="Mattarelli P."/>
            <person name="Jiri K."/>
            <person name="van Sinderen D."/>
            <person name="Ventura M."/>
        </authorList>
    </citation>
    <scope>NUCLEOTIDE SEQUENCE [LARGE SCALE GENOMIC DNA]</scope>
    <source>
        <strain evidence="7 8">LMG 28769</strain>
    </source>
</reference>
<name>A0A261G6H0_9BIFI</name>
<dbReference type="PANTHER" id="PTHR42981:SF2">
    <property type="entry name" value="PYRUVATE DEHYDROGENASE [UBIQUINONE]"/>
    <property type="match status" value="1"/>
</dbReference>
<dbReference type="Gene3D" id="3.40.50.970">
    <property type="match status" value="2"/>
</dbReference>
<evidence type="ECO:0000259" key="6">
    <source>
        <dbReference type="Pfam" id="PF02776"/>
    </source>
</evidence>
<feature type="domain" description="Thiamine pyrophosphate enzyme central" evidence="4">
    <location>
        <begin position="194"/>
        <end position="324"/>
    </location>
</feature>
<dbReference type="InterPro" id="IPR000399">
    <property type="entry name" value="TPP-bd_CS"/>
</dbReference>
<dbReference type="InterPro" id="IPR012000">
    <property type="entry name" value="Thiamin_PyroP_enz_cen_dom"/>
</dbReference>
<dbReference type="Pfam" id="PF02776">
    <property type="entry name" value="TPP_enzyme_N"/>
    <property type="match status" value="1"/>
</dbReference>
<dbReference type="SUPFAM" id="SSF52467">
    <property type="entry name" value="DHS-like NAD/FAD-binding domain"/>
    <property type="match status" value="1"/>
</dbReference>
<dbReference type="PANTHER" id="PTHR42981">
    <property type="entry name" value="PYRUVATE DEHYDROGENASE [UBIQUINONE]"/>
    <property type="match status" value="1"/>
</dbReference>
<evidence type="ECO:0000256" key="1">
    <source>
        <dbReference type="ARBA" id="ARBA00007812"/>
    </source>
</evidence>
<evidence type="ECO:0000313" key="8">
    <source>
        <dbReference type="Proteomes" id="UP000216451"/>
    </source>
</evidence>
<dbReference type="NCBIfam" id="NF006377">
    <property type="entry name" value="PRK08611.1"/>
    <property type="match status" value="1"/>
</dbReference>
<dbReference type="InterPro" id="IPR047211">
    <property type="entry name" value="POXB-like"/>
</dbReference>
<evidence type="ECO:0000256" key="3">
    <source>
        <dbReference type="RuleBase" id="RU362132"/>
    </source>
</evidence>
<gene>
    <name evidence="7" type="ORF">BAQU_1092</name>
</gene>
<dbReference type="InterPro" id="IPR012001">
    <property type="entry name" value="Thiamin_PyroP_enz_TPP-bd_dom"/>
</dbReference>
<keyword evidence="7" id="KW-0670">Pyruvate</keyword>
<protein>
    <submittedName>
        <fullName evidence="7">Pyruvate oxidase</fullName>
    </submittedName>
</protein>
<dbReference type="Pfam" id="PF00205">
    <property type="entry name" value="TPP_enzyme_M"/>
    <property type="match status" value="1"/>
</dbReference>
<dbReference type="GO" id="GO:0000287">
    <property type="term" value="F:magnesium ion binding"/>
    <property type="evidence" value="ECO:0007669"/>
    <property type="project" value="InterPro"/>
</dbReference>
<proteinExistence type="inferred from homology"/>
<dbReference type="AlphaFoldDB" id="A0A261G6H0"/>
<dbReference type="EMBL" id="MWXA01000005">
    <property type="protein sequence ID" value="OZG67020.1"/>
    <property type="molecule type" value="Genomic_DNA"/>
</dbReference>
<comment type="similarity">
    <text evidence="1 3">Belongs to the TPP enzyme family.</text>
</comment>
<dbReference type="InterPro" id="IPR047210">
    <property type="entry name" value="TPP_PYR_POXB-like"/>
</dbReference>
<dbReference type="SUPFAM" id="SSF52518">
    <property type="entry name" value="Thiamin diphosphate-binding fold (THDP-binding)"/>
    <property type="match status" value="2"/>
</dbReference>
<keyword evidence="8" id="KW-1185">Reference proteome</keyword>
<evidence type="ECO:0000256" key="2">
    <source>
        <dbReference type="ARBA" id="ARBA00023052"/>
    </source>
</evidence>